<keyword evidence="2" id="KW-0472">Membrane</keyword>
<protein>
    <submittedName>
        <fullName evidence="3">Uncharacterized protein</fullName>
    </submittedName>
</protein>
<feature type="region of interest" description="Disordered" evidence="1">
    <location>
        <begin position="229"/>
        <end position="257"/>
    </location>
</feature>
<feature type="compositionally biased region" description="Basic and acidic residues" evidence="1">
    <location>
        <begin position="240"/>
        <end position="257"/>
    </location>
</feature>
<reference evidence="3 4" key="1">
    <citation type="submission" date="2020-10" db="EMBL/GenBank/DDBJ databases">
        <title>Campylobacter californiensis sp. nov. isolated from cattle and feral swine in California.</title>
        <authorList>
            <person name="Miller W.G."/>
        </authorList>
    </citation>
    <scope>NUCLEOTIDE SEQUENCE [LARGE SCALE GENOMIC DNA]</scope>
    <source>
        <strain evidence="3 4">RM12919</strain>
    </source>
</reference>
<sequence>MYKDTLRKKKDDSFIVKNYESNLKLSYDSIRKDYDIILTSIIPTQKNLIKTYLWLNTFILGICFFFAKEKLITSFGLFALSVTLLLCVISIGLLLFALYHNKDKQFIYFDPKTIANIKHDKWSYAQGLVNLIKDTKKAFDFNSDIVKFRSFFIRWGGASLFLAFLFFAFATAHISYNYFSTTYGKEVKNMADDKPPVESDGNDTTKMFLSTNNQVRVNTESLNERVEIRKSGGISITASEKPKPSSDTNATDKKDKK</sequence>
<accession>A0ABD4JGA2</accession>
<feature type="transmembrane region" description="Helical" evidence="2">
    <location>
        <begin position="151"/>
        <end position="170"/>
    </location>
</feature>
<proteinExistence type="predicted"/>
<name>A0ABD4JGA2_9BACT</name>
<dbReference type="AlphaFoldDB" id="A0ABD4JGA2"/>
<evidence type="ECO:0000256" key="1">
    <source>
        <dbReference type="SAM" id="MobiDB-lite"/>
    </source>
</evidence>
<dbReference type="EMBL" id="JADBHS010000001">
    <property type="protein sequence ID" value="MBE2985526.1"/>
    <property type="molecule type" value="Genomic_DNA"/>
</dbReference>
<dbReference type="RefSeq" id="WP_336613092.1">
    <property type="nucleotide sequence ID" value="NZ_JADBHS010000001.1"/>
</dbReference>
<organism evidence="3 4">
    <name type="scientific">Campylobacter californiensis</name>
    <dbReference type="NCBI Taxonomy" id="1032243"/>
    <lineage>
        <taxon>Bacteria</taxon>
        <taxon>Pseudomonadati</taxon>
        <taxon>Campylobacterota</taxon>
        <taxon>Epsilonproteobacteria</taxon>
        <taxon>Campylobacterales</taxon>
        <taxon>Campylobacteraceae</taxon>
        <taxon>Campylobacter</taxon>
    </lineage>
</organism>
<evidence type="ECO:0000313" key="3">
    <source>
        <dbReference type="EMBL" id="MBE2985526.1"/>
    </source>
</evidence>
<keyword evidence="2" id="KW-1133">Transmembrane helix</keyword>
<comment type="caution">
    <text evidence="3">The sequence shown here is derived from an EMBL/GenBank/DDBJ whole genome shotgun (WGS) entry which is preliminary data.</text>
</comment>
<dbReference type="Proteomes" id="UP001318760">
    <property type="component" value="Unassembled WGS sequence"/>
</dbReference>
<evidence type="ECO:0000313" key="4">
    <source>
        <dbReference type="Proteomes" id="UP001318760"/>
    </source>
</evidence>
<evidence type="ECO:0000256" key="2">
    <source>
        <dbReference type="SAM" id="Phobius"/>
    </source>
</evidence>
<keyword evidence="2" id="KW-0812">Transmembrane</keyword>
<feature type="transmembrane region" description="Helical" evidence="2">
    <location>
        <begin position="51"/>
        <end position="67"/>
    </location>
</feature>
<feature type="transmembrane region" description="Helical" evidence="2">
    <location>
        <begin position="73"/>
        <end position="99"/>
    </location>
</feature>
<gene>
    <name evidence="3" type="ORF">CCAL12919_00055</name>
</gene>